<dbReference type="GO" id="GO:0006097">
    <property type="term" value="P:glyoxylate cycle"/>
    <property type="evidence" value="ECO:0007669"/>
    <property type="project" value="UniProtKB-KW"/>
</dbReference>
<dbReference type="AlphaFoldDB" id="A0A3S8V351"/>
<dbReference type="Pfam" id="PF01274">
    <property type="entry name" value="MS_TIM-barrel"/>
    <property type="match status" value="1"/>
</dbReference>
<dbReference type="GO" id="GO:0006099">
    <property type="term" value="P:tricarboxylic acid cycle"/>
    <property type="evidence" value="ECO:0007669"/>
    <property type="project" value="UniProtKB-KW"/>
</dbReference>
<dbReference type="PIRSF" id="PIRSF001363">
    <property type="entry name" value="Malate_synth"/>
    <property type="match status" value="1"/>
</dbReference>
<dbReference type="InterPro" id="IPR011076">
    <property type="entry name" value="Malate_synth_sf"/>
</dbReference>
<sequence length="558" mass="65133">MDVLSKNLQFVNQDNNPYIIKAIKTLFTQNFIIFFEKLLNIFDENFQSIEEHRITRQWQIKNDTYKFSFNHNIIYEKNPNWKIDPLPHNLFNRQIDIGDVDPSNIEHLLKALNSGAQGVQVDFDDGFCPYWSNVIKGHHNIYLICRGLLKYKNLTYNLNNINTISYIMFRPRALNMIERNILVNGKRVSGALLDFALHIYHNGALLNKYDKGPYFYLSKIESYTETFFWNDVFDWTEKELKLSSGCIKACVLIECLTAVFQMDEILWSLKKHSAGLNCGLWDYSASFITRLGHNKKLLFPDRSKYVNMSQSFLSNYRKLLVSICHKRGAPATGGMFALVQDLSVMSREKLIEILLENKKIETLIGADGGLVYDLSLVEPLKELYKELFPNGKLNQIDEIWTLNYLNNKNEEDLLCIPQTGGATFDGLKLNIEVIILFIENWILKKGHFIYKGKVEDSATAEISRSQIWQQIRHKAVFEITNDNEKLFLPHNISLSFVYNLTQQIINQFIDQTNFFEKLFRKNLLKSVFLIFIDLVTRRDCPIFLTSYLEDQRILQPKN</sequence>
<proteinExistence type="evidence at transcript level"/>
<feature type="domain" description="Malate synthase TIM barrel" evidence="7">
    <location>
        <begin position="167"/>
        <end position="390"/>
    </location>
</feature>
<dbReference type="GO" id="GO:0005737">
    <property type="term" value="C:cytoplasm"/>
    <property type="evidence" value="ECO:0007669"/>
    <property type="project" value="TreeGrafter"/>
</dbReference>
<dbReference type="Gene3D" id="3.20.20.360">
    <property type="entry name" value="Malate synthase, domain 3"/>
    <property type="match status" value="1"/>
</dbReference>
<dbReference type="InterPro" id="IPR006252">
    <property type="entry name" value="Malate_synthA"/>
</dbReference>
<feature type="active site" description="Proton acceptor" evidence="6">
    <location>
        <position position="170"/>
    </location>
</feature>
<dbReference type="Gene3D" id="1.20.1220.12">
    <property type="entry name" value="Malate synthase, domain III"/>
    <property type="match status" value="1"/>
</dbReference>
<evidence type="ECO:0000256" key="4">
    <source>
        <dbReference type="ARBA" id="ARBA00022679"/>
    </source>
</evidence>
<dbReference type="PANTHER" id="PTHR42902">
    <property type="entry name" value="MALATE SYNTHASE"/>
    <property type="match status" value="1"/>
</dbReference>
<evidence type="ECO:0000256" key="3">
    <source>
        <dbReference type="ARBA" id="ARBA00022532"/>
    </source>
</evidence>
<evidence type="ECO:0000256" key="6">
    <source>
        <dbReference type="PIRSR" id="PIRSR001363-1"/>
    </source>
</evidence>
<evidence type="ECO:0000259" key="8">
    <source>
        <dbReference type="Pfam" id="PF20659"/>
    </source>
</evidence>
<dbReference type="InterPro" id="IPR046363">
    <property type="entry name" value="MS_N_TIM-barrel_dom"/>
</dbReference>
<keyword evidence="2" id="KW-0329">Glyoxylate bypass</keyword>
<feature type="domain" description="Malate synthase C-terminal" evidence="8">
    <location>
        <begin position="423"/>
        <end position="480"/>
    </location>
</feature>
<dbReference type="EMBL" id="MK265974">
    <property type="protein sequence ID" value="AZL94487.1"/>
    <property type="molecule type" value="mRNA"/>
</dbReference>
<organism evidence="9">
    <name type="scientific">Nephromyces sp. MMRI</name>
    <dbReference type="NCBI Taxonomy" id="2496275"/>
    <lineage>
        <taxon>Eukaryota</taxon>
        <taxon>Sar</taxon>
        <taxon>Alveolata</taxon>
        <taxon>Apicomplexa</taxon>
        <taxon>Aconoidasida</taxon>
        <taxon>Nephromycida</taxon>
        <taxon>Nephromyces</taxon>
    </lineage>
</organism>
<dbReference type="InterPro" id="IPR048355">
    <property type="entry name" value="MS_C"/>
</dbReference>
<dbReference type="FunFam" id="1.20.1220.12:FF:000001">
    <property type="entry name" value="Malate synthase"/>
    <property type="match status" value="1"/>
</dbReference>
<evidence type="ECO:0000256" key="2">
    <source>
        <dbReference type="ARBA" id="ARBA00022435"/>
    </source>
</evidence>
<dbReference type="PANTHER" id="PTHR42902:SF2">
    <property type="entry name" value="MALATE SYNTHASE"/>
    <property type="match status" value="1"/>
</dbReference>
<dbReference type="EC" id="2.3.3.9" evidence="1"/>
<protein>
    <recommendedName>
        <fullName evidence="1">malate synthase</fullName>
        <ecNumber evidence="1">2.3.3.9</ecNumber>
    </recommendedName>
</protein>
<comment type="catalytic activity">
    <reaction evidence="5">
        <text>glyoxylate + acetyl-CoA + H2O = (S)-malate + CoA + H(+)</text>
        <dbReference type="Rhea" id="RHEA:18181"/>
        <dbReference type="ChEBI" id="CHEBI:15377"/>
        <dbReference type="ChEBI" id="CHEBI:15378"/>
        <dbReference type="ChEBI" id="CHEBI:15589"/>
        <dbReference type="ChEBI" id="CHEBI:36655"/>
        <dbReference type="ChEBI" id="CHEBI:57287"/>
        <dbReference type="ChEBI" id="CHEBI:57288"/>
        <dbReference type="EC" id="2.3.3.9"/>
    </reaction>
</comment>
<evidence type="ECO:0000256" key="5">
    <source>
        <dbReference type="ARBA" id="ARBA00047918"/>
    </source>
</evidence>
<evidence type="ECO:0000259" key="7">
    <source>
        <dbReference type="Pfam" id="PF01274"/>
    </source>
</evidence>
<reference evidence="9" key="1">
    <citation type="journal article" date="2018" name="Genome Biol. Evol.">
        <title>Nephromyces encodes a urate metabolism pathway and predicted peroxisomes, demonstrating these are not ancient losses of apicomplexans.</title>
        <authorList>
            <person name="Paight C."/>
            <person name="Slamovits C.H."/>
            <person name="Saffo M.B."/>
            <person name="Lane C.E."/>
        </authorList>
    </citation>
    <scope>NUCLEOTIDE SEQUENCE</scope>
    <source>
        <strain evidence="9">Neph205</strain>
    </source>
</reference>
<dbReference type="SUPFAM" id="SSF51645">
    <property type="entry name" value="Malate synthase G"/>
    <property type="match status" value="1"/>
</dbReference>
<name>A0A3S8V351_9APIC</name>
<accession>A0A3S8V351</accession>
<keyword evidence="4" id="KW-0808">Transferase</keyword>
<dbReference type="InterPro" id="IPR044856">
    <property type="entry name" value="Malate_synth_C_sf"/>
</dbReference>
<dbReference type="GO" id="GO:0004474">
    <property type="term" value="F:malate synthase activity"/>
    <property type="evidence" value="ECO:0007669"/>
    <property type="project" value="UniProtKB-EC"/>
</dbReference>
<keyword evidence="3" id="KW-0816">Tricarboxylic acid cycle</keyword>
<dbReference type="Pfam" id="PF20659">
    <property type="entry name" value="MS_C"/>
    <property type="match status" value="1"/>
</dbReference>
<feature type="active site" description="Proton donor" evidence="6">
    <location>
        <position position="456"/>
    </location>
</feature>
<dbReference type="InterPro" id="IPR001465">
    <property type="entry name" value="Malate_synthase_TIM"/>
</dbReference>
<evidence type="ECO:0000313" key="9">
    <source>
        <dbReference type="EMBL" id="AZL94487.1"/>
    </source>
</evidence>
<evidence type="ECO:0000256" key="1">
    <source>
        <dbReference type="ARBA" id="ARBA00012636"/>
    </source>
</evidence>